<sequence length="183" mass="21277">MSSEVTPYDESLFIEPQQPFDFVNKASQLPNEVNSNLLDITKLSSHSSTTVWHNEVLNVLRPFRLEGLIDPNLARPDPTDFQFGKWRFWTPVIARWLLNQLDDPIQQLAVNMGNHRLYIERELGKWQSLKRSDYSTAKDFILAYQNQYNRLKIEGEEESCGLALGCLLNELEGEFLRVTFIRS</sequence>
<evidence type="ECO:0000313" key="2">
    <source>
        <dbReference type="Proteomes" id="UP001152592"/>
    </source>
</evidence>
<dbReference type="AlphaFoldDB" id="A0A9W4JG58"/>
<name>A0A9W4JG58_9EURO</name>
<dbReference type="OrthoDB" id="2351791at2759"/>
<protein>
    <submittedName>
        <fullName evidence="1">Uncharacterized protein</fullName>
    </submittedName>
</protein>
<dbReference type="Proteomes" id="UP001152592">
    <property type="component" value="Unassembled WGS sequence"/>
</dbReference>
<comment type="caution">
    <text evidence="1">The sequence shown here is derived from an EMBL/GenBank/DDBJ whole genome shotgun (WGS) entry which is preliminary data.</text>
</comment>
<dbReference type="EMBL" id="CAJVPD010000242">
    <property type="protein sequence ID" value="CAG8388723.1"/>
    <property type="molecule type" value="Genomic_DNA"/>
</dbReference>
<evidence type="ECO:0000313" key="1">
    <source>
        <dbReference type="EMBL" id="CAG8388723.1"/>
    </source>
</evidence>
<proteinExistence type="predicted"/>
<gene>
    <name evidence="1" type="ORF">PSALAMII_LOCUS6485</name>
</gene>
<organism evidence="1 2">
    <name type="scientific">Penicillium salamii</name>
    <dbReference type="NCBI Taxonomy" id="1612424"/>
    <lineage>
        <taxon>Eukaryota</taxon>
        <taxon>Fungi</taxon>
        <taxon>Dikarya</taxon>
        <taxon>Ascomycota</taxon>
        <taxon>Pezizomycotina</taxon>
        <taxon>Eurotiomycetes</taxon>
        <taxon>Eurotiomycetidae</taxon>
        <taxon>Eurotiales</taxon>
        <taxon>Aspergillaceae</taxon>
        <taxon>Penicillium</taxon>
    </lineage>
</organism>
<accession>A0A9W4JG58</accession>
<reference evidence="1" key="1">
    <citation type="submission" date="2021-07" db="EMBL/GenBank/DDBJ databases">
        <authorList>
            <person name="Branca A.L. A."/>
        </authorList>
    </citation>
    <scope>NUCLEOTIDE SEQUENCE</scope>
</reference>